<dbReference type="PANTHER" id="PTHR10584">
    <property type="entry name" value="SUGAR KINASE"/>
    <property type="match status" value="1"/>
</dbReference>
<protein>
    <recommendedName>
        <fullName evidence="12 13">Ribokinase</fullName>
        <shortName evidence="12">RK</shortName>
        <ecNumber evidence="12 13">2.7.1.15</ecNumber>
    </recommendedName>
</protein>
<evidence type="ECO:0000259" key="14">
    <source>
        <dbReference type="Pfam" id="PF00294"/>
    </source>
</evidence>
<keyword evidence="5 12" id="KW-0547">Nucleotide-binding</keyword>
<comment type="similarity">
    <text evidence="12">Belongs to the carbohydrate kinase PfkB family. Ribokinase subfamily.</text>
</comment>
<feature type="binding site" evidence="12">
    <location>
        <begin position="225"/>
        <end position="230"/>
    </location>
    <ligand>
        <name>ATP</name>
        <dbReference type="ChEBI" id="CHEBI:30616"/>
    </ligand>
</feature>
<dbReference type="NCBIfam" id="TIGR02152">
    <property type="entry name" value="D_ribokin_bact"/>
    <property type="match status" value="1"/>
</dbReference>
<evidence type="ECO:0000256" key="13">
    <source>
        <dbReference type="NCBIfam" id="TIGR02152"/>
    </source>
</evidence>
<feature type="binding site" evidence="12">
    <location>
        <begin position="15"/>
        <end position="17"/>
    </location>
    <ligand>
        <name>substrate</name>
    </ligand>
</feature>
<dbReference type="Pfam" id="PF00294">
    <property type="entry name" value="PfkB"/>
    <property type="match status" value="1"/>
</dbReference>
<dbReference type="PANTHER" id="PTHR10584:SF166">
    <property type="entry name" value="RIBOKINASE"/>
    <property type="match status" value="1"/>
</dbReference>
<evidence type="ECO:0000256" key="10">
    <source>
        <dbReference type="ARBA" id="ARBA00023277"/>
    </source>
</evidence>
<dbReference type="OrthoDB" id="9775849at2"/>
<comment type="cofactor">
    <cofactor evidence="12">
        <name>Mg(2+)</name>
        <dbReference type="ChEBI" id="CHEBI:18420"/>
    </cofactor>
    <text evidence="12">Requires a divalent cation, most likely magnesium in vivo, as an electrophilic catalyst to aid phosphoryl group transfer. It is the chelate of the metal and the nucleotide that is the actual substrate.</text>
</comment>
<evidence type="ECO:0000313" key="16">
    <source>
        <dbReference type="Proteomes" id="UP000253529"/>
    </source>
</evidence>
<comment type="catalytic activity">
    <reaction evidence="11">
        <text>2-deoxy-D-ribose + ATP = 2-deoxy-D-ribose 5-phosphate + ADP + H(+)</text>
        <dbReference type="Rhea" id="RHEA:30871"/>
        <dbReference type="ChEBI" id="CHEBI:15378"/>
        <dbReference type="ChEBI" id="CHEBI:30616"/>
        <dbReference type="ChEBI" id="CHEBI:62877"/>
        <dbReference type="ChEBI" id="CHEBI:90761"/>
        <dbReference type="ChEBI" id="CHEBI:456216"/>
        <dbReference type="EC" id="2.7.1.229"/>
    </reaction>
    <physiologicalReaction direction="left-to-right" evidence="11">
        <dbReference type="Rhea" id="RHEA:30872"/>
    </physiologicalReaction>
</comment>
<dbReference type="EMBL" id="QNRK01000051">
    <property type="protein sequence ID" value="RBP02562.1"/>
    <property type="molecule type" value="Genomic_DNA"/>
</dbReference>
<feature type="binding site" evidence="12">
    <location>
        <begin position="43"/>
        <end position="47"/>
    </location>
    <ligand>
        <name>substrate</name>
    </ligand>
</feature>
<dbReference type="PROSITE" id="PS00584">
    <property type="entry name" value="PFKB_KINASES_2"/>
    <property type="match status" value="1"/>
</dbReference>
<sequence>MSQQRPRIGVVGSSNVDVVTYVERMPAWGETIAAPRFEMNFGGKGANQAVAAAKLGADVVMVSKVGDDALGANVLANFAALGVDARHVGRVADQSTGTATILVNPAGENFILIVKGANGDLTPADVEAAAADLATCDLILLQLEVPLETVTAALEFGRRRGVKTVLNPAPAVTTLDRAMVRLASFVAPNETELAILTGLPVGSEDEVARAAQRLLADGVETVIVTLGARGALVASPAGLRRVPPAKVEAVDTTGAGDAFLGAFARYYAGRVGLDAALEKATRYAADSVTKRGAQKSYATEAEFERLVRRD</sequence>
<keyword evidence="3 12" id="KW-0808">Transferase</keyword>
<dbReference type="EC" id="2.7.1.15" evidence="12 13"/>
<evidence type="ECO:0000256" key="1">
    <source>
        <dbReference type="ARBA" id="ARBA00005380"/>
    </source>
</evidence>
<dbReference type="GO" id="GO:0046872">
    <property type="term" value="F:metal ion binding"/>
    <property type="evidence" value="ECO:0007669"/>
    <property type="project" value="UniProtKB-KW"/>
</dbReference>
<dbReference type="GO" id="GO:0004747">
    <property type="term" value="F:ribokinase activity"/>
    <property type="evidence" value="ECO:0007669"/>
    <property type="project" value="UniProtKB-UniRule"/>
</dbReference>
<dbReference type="Gene3D" id="3.40.1190.20">
    <property type="match status" value="1"/>
</dbReference>
<evidence type="ECO:0000256" key="6">
    <source>
        <dbReference type="ARBA" id="ARBA00022777"/>
    </source>
</evidence>
<evidence type="ECO:0000256" key="11">
    <source>
        <dbReference type="ARBA" id="ARBA00051363"/>
    </source>
</evidence>
<comment type="activity regulation">
    <text evidence="12">Activated by a monovalent cation that binds near, but not in, the active site. The most likely occupant of the site in vivo is potassium. Ion binding induces a conformational change that may alter substrate affinity.</text>
</comment>
<dbReference type="CDD" id="cd01174">
    <property type="entry name" value="ribokinase"/>
    <property type="match status" value="1"/>
</dbReference>
<evidence type="ECO:0000256" key="7">
    <source>
        <dbReference type="ARBA" id="ARBA00022840"/>
    </source>
</evidence>
<evidence type="ECO:0000256" key="8">
    <source>
        <dbReference type="ARBA" id="ARBA00022842"/>
    </source>
</evidence>
<dbReference type="InterPro" id="IPR011611">
    <property type="entry name" value="PfkB_dom"/>
</dbReference>
<dbReference type="InterPro" id="IPR002139">
    <property type="entry name" value="Ribo/fructo_kinase"/>
</dbReference>
<feature type="binding site" evidence="12">
    <location>
        <position position="257"/>
    </location>
    <ligand>
        <name>substrate</name>
    </ligand>
</feature>
<dbReference type="UniPathway" id="UPA00916">
    <property type="reaction ID" value="UER00889"/>
</dbReference>
<name>A0A366EJG4_9HYPH</name>
<dbReference type="InterPro" id="IPR011877">
    <property type="entry name" value="Ribokinase"/>
</dbReference>
<dbReference type="RefSeq" id="WP_113893422.1">
    <property type="nucleotide sequence ID" value="NZ_QNRK01000051.1"/>
</dbReference>
<dbReference type="GO" id="GO:0005524">
    <property type="term" value="F:ATP binding"/>
    <property type="evidence" value="ECO:0007669"/>
    <property type="project" value="UniProtKB-UniRule"/>
</dbReference>
<dbReference type="PRINTS" id="PR00990">
    <property type="entry name" value="RIBOKINASE"/>
</dbReference>
<comment type="catalytic activity">
    <reaction evidence="12">
        <text>D-ribose + ATP = D-ribose 5-phosphate + ADP + H(+)</text>
        <dbReference type="Rhea" id="RHEA:13697"/>
        <dbReference type="ChEBI" id="CHEBI:15378"/>
        <dbReference type="ChEBI" id="CHEBI:30616"/>
        <dbReference type="ChEBI" id="CHEBI:47013"/>
        <dbReference type="ChEBI" id="CHEBI:78346"/>
        <dbReference type="ChEBI" id="CHEBI:456216"/>
        <dbReference type="EC" id="2.7.1.15"/>
    </reaction>
</comment>
<keyword evidence="7 12" id="KW-0067">ATP-binding</keyword>
<dbReference type="AlphaFoldDB" id="A0A366EJG4"/>
<evidence type="ECO:0000256" key="2">
    <source>
        <dbReference type="ARBA" id="ARBA00022490"/>
    </source>
</evidence>
<keyword evidence="9 12" id="KW-0630">Potassium</keyword>
<keyword evidence="16" id="KW-1185">Reference proteome</keyword>
<comment type="pathway">
    <text evidence="12">Carbohydrate metabolism; D-ribose degradation; D-ribose 5-phosphate from beta-D-ribopyranose: step 2/2.</text>
</comment>
<evidence type="ECO:0000256" key="12">
    <source>
        <dbReference type="HAMAP-Rule" id="MF_01987"/>
    </source>
</evidence>
<dbReference type="GO" id="GO:0019303">
    <property type="term" value="P:D-ribose catabolic process"/>
    <property type="evidence" value="ECO:0007669"/>
    <property type="project" value="UniProtKB-UniRule"/>
</dbReference>
<keyword evidence="2 12" id="KW-0963">Cytoplasm</keyword>
<evidence type="ECO:0000313" key="15">
    <source>
        <dbReference type="EMBL" id="RBP02562.1"/>
    </source>
</evidence>
<keyword evidence="6 12" id="KW-0418">Kinase</keyword>
<dbReference type="InterPro" id="IPR029056">
    <property type="entry name" value="Ribokinase-like"/>
</dbReference>
<evidence type="ECO:0000256" key="3">
    <source>
        <dbReference type="ARBA" id="ARBA00022679"/>
    </source>
</evidence>
<dbReference type="FunFam" id="3.40.1190.20:FF:000010">
    <property type="entry name" value="Ribokinase"/>
    <property type="match status" value="1"/>
</dbReference>
<feature type="binding site" evidence="12">
    <location>
        <position position="251"/>
    </location>
    <ligand>
        <name>K(+)</name>
        <dbReference type="ChEBI" id="CHEBI:29103"/>
    </ligand>
</feature>
<feature type="active site" description="Proton acceptor" evidence="12">
    <location>
        <position position="257"/>
    </location>
</feature>
<feature type="binding site" evidence="12">
    <location>
        <position position="287"/>
    </location>
    <ligand>
        <name>K(+)</name>
        <dbReference type="ChEBI" id="CHEBI:29103"/>
    </ligand>
</feature>
<comment type="subunit">
    <text evidence="12">Homodimer.</text>
</comment>
<evidence type="ECO:0000256" key="4">
    <source>
        <dbReference type="ARBA" id="ARBA00022723"/>
    </source>
</evidence>
<feature type="binding site" evidence="12">
    <location>
        <position position="189"/>
    </location>
    <ligand>
        <name>ATP</name>
        <dbReference type="ChEBI" id="CHEBI:30616"/>
    </ligand>
</feature>
<organism evidence="15 16">
    <name type="scientific">Roseiarcus fermentans</name>
    <dbReference type="NCBI Taxonomy" id="1473586"/>
    <lineage>
        <taxon>Bacteria</taxon>
        <taxon>Pseudomonadati</taxon>
        <taxon>Pseudomonadota</taxon>
        <taxon>Alphaproteobacteria</taxon>
        <taxon>Hyphomicrobiales</taxon>
        <taxon>Roseiarcaceae</taxon>
        <taxon>Roseiarcus</taxon>
    </lineage>
</organism>
<comment type="similarity">
    <text evidence="1">Belongs to the carbohydrate kinase pfkB family.</text>
</comment>
<comment type="subcellular location">
    <subcellularLocation>
        <location evidence="12">Cytoplasm</location>
    </subcellularLocation>
</comment>
<feature type="domain" description="Carbohydrate kinase PfkB" evidence="14">
    <location>
        <begin position="8"/>
        <end position="297"/>
    </location>
</feature>
<evidence type="ECO:0000256" key="5">
    <source>
        <dbReference type="ARBA" id="ARBA00022741"/>
    </source>
</evidence>
<reference evidence="15 16" key="1">
    <citation type="submission" date="2018-06" db="EMBL/GenBank/DDBJ databases">
        <title>Genomic Encyclopedia of Type Strains, Phase IV (KMG-IV): sequencing the most valuable type-strain genomes for metagenomic binning, comparative biology and taxonomic classification.</title>
        <authorList>
            <person name="Goeker M."/>
        </authorList>
    </citation>
    <scope>NUCLEOTIDE SEQUENCE [LARGE SCALE GENOMIC DNA]</scope>
    <source>
        <strain evidence="15 16">DSM 24875</strain>
    </source>
</reference>
<feature type="binding site" evidence="12">
    <location>
        <position position="253"/>
    </location>
    <ligand>
        <name>K(+)</name>
        <dbReference type="ChEBI" id="CHEBI:29103"/>
    </ligand>
</feature>
<keyword evidence="4 12" id="KW-0479">Metal-binding</keyword>
<dbReference type="HAMAP" id="MF_01987">
    <property type="entry name" value="Ribokinase"/>
    <property type="match status" value="1"/>
</dbReference>
<dbReference type="GO" id="GO:0005829">
    <property type="term" value="C:cytosol"/>
    <property type="evidence" value="ECO:0007669"/>
    <property type="project" value="TreeGrafter"/>
</dbReference>
<comment type="caution">
    <text evidence="12">Lacks conserved residue(s) required for the propagation of feature annotation.</text>
</comment>
<feature type="binding site" evidence="12">
    <location>
        <position position="296"/>
    </location>
    <ligand>
        <name>K(+)</name>
        <dbReference type="ChEBI" id="CHEBI:29103"/>
    </ligand>
</feature>
<feature type="binding site" evidence="12">
    <location>
        <position position="144"/>
    </location>
    <ligand>
        <name>substrate</name>
    </ligand>
</feature>
<accession>A0A366EJG4</accession>
<proteinExistence type="inferred from homology"/>
<dbReference type="SUPFAM" id="SSF53613">
    <property type="entry name" value="Ribokinase-like"/>
    <property type="match status" value="1"/>
</dbReference>
<feature type="binding site" evidence="12">
    <location>
        <position position="290"/>
    </location>
    <ligand>
        <name>K(+)</name>
        <dbReference type="ChEBI" id="CHEBI:29103"/>
    </ligand>
</feature>
<keyword evidence="10 12" id="KW-0119">Carbohydrate metabolism</keyword>
<gene>
    <name evidence="12" type="primary">rbsK</name>
    <name evidence="15" type="ORF">DFR50_15138</name>
</gene>
<keyword evidence="8 12" id="KW-0460">Magnesium</keyword>
<dbReference type="InterPro" id="IPR002173">
    <property type="entry name" value="Carboh/pur_kinase_PfkB_CS"/>
</dbReference>
<feature type="binding site" evidence="12">
    <location>
        <position position="292"/>
    </location>
    <ligand>
        <name>K(+)</name>
        <dbReference type="ChEBI" id="CHEBI:29103"/>
    </ligand>
</feature>
<comment type="function">
    <text evidence="12">Catalyzes the phosphorylation of ribose at O-5 in a reaction requiring ATP and magnesium. The resulting D-ribose-5-phosphate can then be used either for sythesis of nucleotides, histidine, and tryptophan, or as a component of the pentose phosphate pathway.</text>
</comment>
<evidence type="ECO:0000256" key="9">
    <source>
        <dbReference type="ARBA" id="ARBA00022958"/>
    </source>
</evidence>
<dbReference type="Proteomes" id="UP000253529">
    <property type="component" value="Unassembled WGS sequence"/>
</dbReference>
<comment type="caution">
    <text evidence="15">The sequence shown here is derived from an EMBL/GenBank/DDBJ whole genome shotgun (WGS) entry which is preliminary data.</text>
</comment>
<feature type="binding site" evidence="12">
    <location>
        <begin position="256"/>
        <end position="257"/>
    </location>
    <ligand>
        <name>ATP</name>
        <dbReference type="ChEBI" id="CHEBI:30616"/>
    </ligand>
</feature>